<protein>
    <submittedName>
        <fullName evidence="3">Uncharacterized protein At1g28695 isoform X1</fullName>
    </submittedName>
</protein>
<dbReference type="RefSeq" id="XP_056866310.1">
    <property type="nucleotide sequence ID" value="XM_057010330.1"/>
</dbReference>
<dbReference type="Pfam" id="PF03407">
    <property type="entry name" value="Nucleotid_trans"/>
    <property type="match status" value="1"/>
</dbReference>
<dbReference type="PANTHER" id="PTHR46038">
    <property type="entry name" value="EXPRESSED PROTEIN-RELATED"/>
    <property type="match status" value="1"/>
</dbReference>
<sequence>MELSKERELIEKRSHKIRESPTPNNPITENMPLCNDSSGNLALAVALLLAVALYISFSPRSISGPNSDLLHNVNTLQPLVSLFIILLKSTGDDIVWKWLQKNVDKLGAVLDSAAAGNNKTVIIAVVNRAYVEEVEGGRTMLDLFLEGFWEGEGTLPLLDHLLVVAADQTAYDRCRFRRLHCYKMDTEGVNLEGEKVYMSADFIEMMWRRTRLLLDVLHRGYHLVFTDMDVMWLRNPFSRLSNNGSMDMQISVDHNCLEAGHSINTGFYHVRSNNRTISLFQKWYDMRLNSTSMKEQDVLKNLLDSGLFNQLGVNVGFLNTTEFSGFCQDSPDMGAVTTVHANCCRHIPPKVFDLTLVLSDWKSYKASHFHNKWSRHVECEGSWNDDHYVPKP</sequence>
<dbReference type="OrthoDB" id="540503at2759"/>
<name>A0A9W3DR79_RAPSA</name>
<feature type="domain" description="Nucleotide-diphospho-sugar transferase" evidence="1">
    <location>
        <begin position="157"/>
        <end position="354"/>
    </location>
</feature>
<dbReference type="AlphaFoldDB" id="A0A9W3DR79"/>
<dbReference type="Proteomes" id="UP000504610">
    <property type="component" value="Chromosome 5"/>
</dbReference>
<dbReference type="PANTHER" id="PTHR46038:SF61">
    <property type="entry name" value="EXPRESSED PROTEIN-RELATED"/>
    <property type="match status" value="1"/>
</dbReference>
<keyword evidence="2" id="KW-1185">Reference proteome</keyword>
<dbReference type="InterPro" id="IPR044821">
    <property type="entry name" value="At1g28695/At4g15970-like"/>
</dbReference>
<evidence type="ECO:0000313" key="3">
    <source>
        <dbReference type="RefSeq" id="XP_056866310.1"/>
    </source>
</evidence>
<accession>A0A9W3DR79</accession>
<evidence type="ECO:0000313" key="2">
    <source>
        <dbReference type="Proteomes" id="UP000504610"/>
    </source>
</evidence>
<dbReference type="InterPro" id="IPR005069">
    <property type="entry name" value="Nucl-diP-sugar_transferase"/>
</dbReference>
<reference evidence="2" key="1">
    <citation type="journal article" date="2019" name="Database">
        <title>The radish genome database (RadishGD): an integrated information resource for radish genomics.</title>
        <authorList>
            <person name="Yu H.J."/>
            <person name="Baek S."/>
            <person name="Lee Y.J."/>
            <person name="Cho A."/>
            <person name="Mun J.H."/>
        </authorList>
    </citation>
    <scope>NUCLEOTIDE SEQUENCE [LARGE SCALE GENOMIC DNA]</scope>
    <source>
        <strain evidence="2">cv. WK10039</strain>
    </source>
</reference>
<organism evidence="2 3">
    <name type="scientific">Raphanus sativus</name>
    <name type="common">Radish</name>
    <name type="synonym">Raphanus raphanistrum var. sativus</name>
    <dbReference type="NCBI Taxonomy" id="3726"/>
    <lineage>
        <taxon>Eukaryota</taxon>
        <taxon>Viridiplantae</taxon>
        <taxon>Streptophyta</taxon>
        <taxon>Embryophyta</taxon>
        <taxon>Tracheophyta</taxon>
        <taxon>Spermatophyta</taxon>
        <taxon>Magnoliopsida</taxon>
        <taxon>eudicotyledons</taxon>
        <taxon>Gunneridae</taxon>
        <taxon>Pentapetalae</taxon>
        <taxon>rosids</taxon>
        <taxon>malvids</taxon>
        <taxon>Brassicales</taxon>
        <taxon>Brassicaceae</taxon>
        <taxon>Brassiceae</taxon>
        <taxon>Raphanus</taxon>
    </lineage>
</organism>
<proteinExistence type="predicted"/>
<reference evidence="3" key="2">
    <citation type="submission" date="2025-08" db="UniProtKB">
        <authorList>
            <consortium name="RefSeq"/>
        </authorList>
    </citation>
    <scope>IDENTIFICATION</scope>
    <source>
        <tissue evidence="3">Leaf</tissue>
    </source>
</reference>
<evidence type="ECO:0000259" key="1">
    <source>
        <dbReference type="Pfam" id="PF03407"/>
    </source>
</evidence>
<dbReference type="GeneID" id="108860212"/>
<gene>
    <name evidence="3" type="primary">LOC108860212</name>
</gene>